<reference evidence="2 3" key="1">
    <citation type="submission" date="2019-04" db="EMBL/GenBank/DDBJ databases">
        <title>An improved genome assembly and genetic linkage map for asparagus bean, Vigna unguiculata ssp. sesquipedialis.</title>
        <authorList>
            <person name="Xia Q."/>
            <person name="Zhang R."/>
            <person name="Dong Y."/>
        </authorList>
    </citation>
    <scope>NUCLEOTIDE SEQUENCE [LARGE SCALE GENOMIC DNA]</scope>
    <source>
        <tissue evidence="2">Leaf</tissue>
    </source>
</reference>
<proteinExistence type="predicted"/>
<dbReference type="EMBL" id="CP039355">
    <property type="protein sequence ID" value="QCE15122.1"/>
    <property type="molecule type" value="Genomic_DNA"/>
</dbReference>
<dbReference type="Proteomes" id="UP000501690">
    <property type="component" value="Linkage Group LG11"/>
</dbReference>
<evidence type="ECO:0000313" key="3">
    <source>
        <dbReference type="Proteomes" id="UP000501690"/>
    </source>
</evidence>
<gene>
    <name evidence="2" type="ORF">DEO72_LG11g2130</name>
</gene>
<evidence type="ECO:0000313" key="2">
    <source>
        <dbReference type="EMBL" id="QCE15122.1"/>
    </source>
</evidence>
<protein>
    <submittedName>
        <fullName evidence="2">Uncharacterized protein</fullName>
    </submittedName>
</protein>
<dbReference type="AlphaFoldDB" id="A0A4D6NQ74"/>
<accession>A0A4D6NQ74</accession>
<organism evidence="2 3">
    <name type="scientific">Vigna unguiculata</name>
    <name type="common">Cowpea</name>
    <dbReference type="NCBI Taxonomy" id="3917"/>
    <lineage>
        <taxon>Eukaryota</taxon>
        <taxon>Viridiplantae</taxon>
        <taxon>Streptophyta</taxon>
        <taxon>Embryophyta</taxon>
        <taxon>Tracheophyta</taxon>
        <taxon>Spermatophyta</taxon>
        <taxon>Magnoliopsida</taxon>
        <taxon>eudicotyledons</taxon>
        <taxon>Gunneridae</taxon>
        <taxon>Pentapetalae</taxon>
        <taxon>rosids</taxon>
        <taxon>fabids</taxon>
        <taxon>Fabales</taxon>
        <taxon>Fabaceae</taxon>
        <taxon>Papilionoideae</taxon>
        <taxon>50 kb inversion clade</taxon>
        <taxon>NPAAA clade</taxon>
        <taxon>indigoferoid/millettioid clade</taxon>
        <taxon>Phaseoleae</taxon>
        <taxon>Vigna</taxon>
    </lineage>
</organism>
<sequence length="147" mass="15297">MPPTSHSFGRRRALMVAALGEVGVAGGSTSYGGGGKLSVLVSCGGAIEGATGRILMEFKRHINPKACGNKGGSKQKVVGMDKRKGKQRVSGKRKIKEAIGDQGKSLQSSILVEETRNRLAAHELPLGGTCGYTRVYGFADEPPGGRG</sequence>
<feature type="region of interest" description="Disordered" evidence="1">
    <location>
        <begin position="66"/>
        <end position="98"/>
    </location>
</feature>
<feature type="compositionally biased region" description="Basic residues" evidence="1">
    <location>
        <begin position="83"/>
        <end position="95"/>
    </location>
</feature>
<name>A0A4D6NQ74_VIGUN</name>
<evidence type="ECO:0000256" key="1">
    <source>
        <dbReference type="SAM" id="MobiDB-lite"/>
    </source>
</evidence>
<keyword evidence="3" id="KW-1185">Reference proteome</keyword>